<dbReference type="KEGG" id="psco:LY89DRAFT_369158"/>
<reference evidence="1 2" key="1">
    <citation type="submission" date="2015-10" db="EMBL/GenBank/DDBJ databases">
        <title>Full genome of DAOMC 229536 Phialocephala scopiformis, a fungal endophyte of spruce producing the potent anti-insectan compound rugulosin.</title>
        <authorList>
            <consortium name="DOE Joint Genome Institute"/>
            <person name="Walker A.K."/>
            <person name="Frasz S.L."/>
            <person name="Seifert K.A."/>
            <person name="Miller J.D."/>
            <person name="Mondo S.J."/>
            <person name="Labutti K."/>
            <person name="Lipzen A."/>
            <person name="Dockter R."/>
            <person name="Kennedy M."/>
            <person name="Grigoriev I.V."/>
            <person name="Spatafora J.W."/>
        </authorList>
    </citation>
    <scope>NUCLEOTIDE SEQUENCE [LARGE SCALE GENOMIC DNA]</scope>
    <source>
        <strain evidence="1 2">CBS 120377</strain>
    </source>
</reference>
<evidence type="ECO:0000313" key="2">
    <source>
        <dbReference type="Proteomes" id="UP000070700"/>
    </source>
</evidence>
<sequence>MVMPDHDTVFTTSTSDAIELNEGHLSQDHEARPTTEIIEPTVDCRALVKAAREMPLSPPAKVEALAPPGEIKRRLGLHFNKVTQEMPIACNQELKDAPNPFLSITGFGKVGFPLGPEDINRIKAASGQSDSESLQDAINVDLAAPGPHRSWEVPGTLWEARNPAWEIFLQSICDKVEDGLRIQHLNKGVALKPSCMILYEPGSRVAPSSNPSCFSALTFGTLDIALLTEGGDVSHQFMHDETTLGFPRLETSEFDCSLTAWDRCLPRSIFS</sequence>
<evidence type="ECO:0000313" key="1">
    <source>
        <dbReference type="EMBL" id="KUJ07147.1"/>
    </source>
</evidence>
<protein>
    <submittedName>
        <fullName evidence="1">Uncharacterized protein</fullName>
    </submittedName>
</protein>
<dbReference type="GeneID" id="28816772"/>
<dbReference type="RefSeq" id="XP_018061502.1">
    <property type="nucleotide sequence ID" value="XM_018207046.1"/>
</dbReference>
<keyword evidence="2" id="KW-1185">Reference proteome</keyword>
<proteinExistence type="predicted"/>
<gene>
    <name evidence="1" type="ORF">LY89DRAFT_369158</name>
</gene>
<name>A0A132B652_MOLSC</name>
<accession>A0A132B652</accession>
<organism evidence="1 2">
    <name type="scientific">Mollisia scopiformis</name>
    <name type="common">Conifer needle endophyte fungus</name>
    <name type="synonym">Phialocephala scopiformis</name>
    <dbReference type="NCBI Taxonomy" id="149040"/>
    <lineage>
        <taxon>Eukaryota</taxon>
        <taxon>Fungi</taxon>
        <taxon>Dikarya</taxon>
        <taxon>Ascomycota</taxon>
        <taxon>Pezizomycotina</taxon>
        <taxon>Leotiomycetes</taxon>
        <taxon>Helotiales</taxon>
        <taxon>Mollisiaceae</taxon>
        <taxon>Mollisia</taxon>
    </lineage>
</organism>
<dbReference type="OrthoDB" id="27483at2759"/>
<dbReference type="EMBL" id="KQ947441">
    <property type="protein sequence ID" value="KUJ07147.1"/>
    <property type="molecule type" value="Genomic_DNA"/>
</dbReference>
<dbReference type="InParanoid" id="A0A132B652"/>
<dbReference type="AlphaFoldDB" id="A0A132B652"/>
<dbReference type="Proteomes" id="UP000070700">
    <property type="component" value="Unassembled WGS sequence"/>
</dbReference>